<proteinExistence type="predicted"/>
<keyword evidence="2" id="KW-1185">Reference proteome</keyword>
<gene>
    <name evidence="1" type="ORF">BTO28_10855</name>
</gene>
<dbReference type="RefSeq" id="WP_076766141.1">
    <property type="nucleotide sequence ID" value="NZ_MSFI01000019.1"/>
</dbReference>
<organism evidence="1 2">
    <name type="scientific">Domibacillus epiphyticus</name>
    <dbReference type="NCBI Taxonomy" id="1714355"/>
    <lineage>
        <taxon>Bacteria</taxon>
        <taxon>Bacillati</taxon>
        <taxon>Bacillota</taxon>
        <taxon>Bacilli</taxon>
        <taxon>Bacillales</taxon>
        <taxon>Bacillaceae</taxon>
        <taxon>Domibacillus</taxon>
    </lineage>
</organism>
<sequence length="86" mass="9613">MNVSHEKVLLKMEQEMNAARNAASSDFERHVYAIKSMCELLIGSEDYVSPPVQELSGMTQMPQSSIRQTERIVADDGSNGDSIFDF</sequence>
<dbReference type="STRING" id="1714355.BTO28_10855"/>
<dbReference type="Pfam" id="PF17261">
    <property type="entry name" value="DUF5327"/>
    <property type="match status" value="1"/>
</dbReference>
<accession>A0A1V2A6I9</accession>
<dbReference type="AlphaFoldDB" id="A0A1V2A6I9"/>
<comment type="caution">
    <text evidence="1">The sequence shown here is derived from an EMBL/GenBank/DDBJ whole genome shotgun (WGS) entry which is preliminary data.</text>
</comment>
<dbReference type="Proteomes" id="UP000188613">
    <property type="component" value="Unassembled WGS sequence"/>
</dbReference>
<dbReference type="EMBL" id="MSFI01000019">
    <property type="protein sequence ID" value="OMP66547.1"/>
    <property type="molecule type" value="Genomic_DNA"/>
</dbReference>
<evidence type="ECO:0000313" key="1">
    <source>
        <dbReference type="EMBL" id="OMP66547.1"/>
    </source>
</evidence>
<dbReference type="OrthoDB" id="2361717at2"/>
<protein>
    <submittedName>
        <fullName evidence="1">Uncharacterized protein</fullName>
    </submittedName>
</protein>
<evidence type="ECO:0000313" key="2">
    <source>
        <dbReference type="Proteomes" id="UP000188613"/>
    </source>
</evidence>
<name>A0A1V2A6I9_9BACI</name>
<dbReference type="InterPro" id="IPR035218">
    <property type="entry name" value="DUF5327"/>
</dbReference>
<reference evidence="1 2" key="1">
    <citation type="submission" date="2016-12" db="EMBL/GenBank/DDBJ databases">
        <title>Domibacillus sp. SAB 38T whole genome sequencing.</title>
        <authorList>
            <person name="Verma A."/>
            <person name="Ojha A.K."/>
            <person name="Krishnamurthi S."/>
        </authorList>
    </citation>
    <scope>NUCLEOTIDE SEQUENCE [LARGE SCALE GENOMIC DNA]</scope>
    <source>
        <strain evidence="1 2">SAB 38</strain>
    </source>
</reference>